<feature type="signal peptide" evidence="14">
    <location>
        <begin position="1"/>
        <end position="23"/>
    </location>
</feature>
<evidence type="ECO:0000256" key="2">
    <source>
        <dbReference type="ARBA" id="ARBA00004613"/>
    </source>
</evidence>
<dbReference type="STRING" id="857342.A0A2T3AQE2"/>
<dbReference type="GO" id="GO:0005975">
    <property type="term" value="P:carbohydrate metabolic process"/>
    <property type="evidence" value="ECO:0007669"/>
    <property type="project" value="InterPro"/>
</dbReference>
<evidence type="ECO:0000256" key="9">
    <source>
        <dbReference type="ARBA" id="ARBA00022729"/>
    </source>
</evidence>
<feature type="domain" description="Beta-mannosidase-like galactose-binding" evidence="17">
    <location>
        <begin position="34"/>
        <end position="207"/>
    </location>
</feature>
<dbReference type="InterPro" id="IPR008979">
    <property type="entry name" value="Galactose-bd-like_sf"/>
</dbReference>
<accession>A0A2T3AQE2</accession>
<dbReference type="InterPro" id="IPR050887">
    <property type="entry name" value="Beta-mannosidase_GH2"/>
</dbReference>
<proteinExistence type="inferred from homology"/>
<dbReference type="InterPro" id="IPR041625">
    <property type="entry name" value="Beta-mannosidase_Ig"/>
</dbReference>
<dbReference type="InParanoid" id="A0A2T3AQE2"/>
<dbReference type="Pfam" id="PF17753">
    <property type="entry name" value="Ig_mannosidase"/>
    <property type="match status" value="1"/>
</dbReference>
<evidence type="ECO:0000256" key="1">
    <source>
        <dbReference type="ARBA" id="ARBA00000829"/>
    </source>
</evidence>
<dbReference type="FunFam" id="3.20.20.80:FF:000084">
    <property type="entry name" value="Beta-mannosidase A"/>
    <property type="match status" value="1"/>
</dbReference>
<evidence type="ECO:0000256" key="7">
    <source>
        <dbReference type="ARBA" id="ARBA00021795"/>
    </source>
</evidence>
<name>A0A2T3AQE2_AMORE</name>
<organism evidence="18 19">
    <name type="scientific">Amorphotheca resinae ATCC 22711</name>
    <dbReference type="NCBI Taxonomy" id="857342"/>
    <lineage>
        <taxon>Eukaryota</taxon>
        <taxon>Fungi</taxon>
        <taxon>Dikarya</taxon>
        <taxon>Ascomycota</taxon>
        <taxon>Pezizomycotina</taxon>
        <taxon>Leotiomycetes</taxon>
        <taxon>Helotiales</taxon>
        <taxon>Amorphothecaceae</taxon>
        <taxon>Amorphotheca</taxon>
    </lineage>
</organism>
<protein>
    <recommendedName>
        <fullName evidence="7">Beta-mannosidase A</fullName>
        <ecNumber evidence="6">3.2.1.25</ecNumber>
    </recommendedName>
    <alternativeName>
        <fullName evidence="13">Mannanase A</fullName>
    </alternativeName>
</protein>
<comment type="similarity">
    <text evidence="4">Belongs to the glycosyl hydrolase 2 family. Beta-mannosidase A subfamily.</text>
</comment>
<evidence type="ECO:0000256" key="5">
    <source>
        <dbReference type="ARBA" id="ARBA00011738"/>
    </source>
</evidence>
<evidence type="ECO:0000259" key="17">
    <source>
        <dbReference type="Pfam" id="PF22666"/>
    </source>
</evidence>
<dbReference type="RefSeq" id="XP_024716883.1">
    <property type="nucleotide sequence ID" value="XM_024863051.1"/>
</dbReference>
<keyword evidence="19" id="KW-1185">Reference proteome</keyword>
<evidence type="ECO:0000256" key="6">
    <source>
        <dbReference type="ARBA" id="ARBA00012754"/>
    </source>
</evidence>
<dbReference type="FunFam" id="2.60.40.10:FF:001511">
    <property type="entry name" value="Beta-mannosidase A"/>
    <property type="match status" value="1"/>
</dbReference>
<feature type="domain" description="Beta-mannosidase Ig-fold" evidence="16">
    <location>
        <begin position="841"/>
        <end position="921"/>
    </location>
</feature>
<comment type="catalytic activity">
    <reaction evidence="1">
        <text>Hydrolysis of terminal, non-reducing beta-D-mannose residues in beta-D-mannosides.</text>
        <dbReference type="EC" id="3.2.1.25"/>
    </reaction>
</comment>
<keyword evidence="12" id="KW-0326">Glycosidase</keyword>
<evidence type="ECO:0000313" key="18">
    <source>
        <dbReference type="EMBL" id="PSS08485.1"/>
    </source>
</evidence>
<reference evidence="18 19" key="1">
    <citation type="journal article" date="2018" name="New Phytol.">
        <title>Comparative genomics and transcriptomics depict ericoid mycorrhizal fungi as versatile saprotrophs and plant mutualists.</title>
        <authorList>
            <person name="Martino E."/>
            <person name="Morin E."/>
            <person name="Grelet G.A."/>
            <person name="Kuo A."/>
            <person name="Kohler A."/>
            <person name="Daghino S."/>
            <person name="Barry K.W."/>
            <person name="Cichocki N."/>
            <person name="Clum A."/>
            <person name="Dockter R.B."/>
            <person name="Hainaut M."/>
            <person name="Kuo R.C."/>
            <person name="LaButti K."/>
            <person name="Lindahl B.D."/>
            <person name="Lindquist E.A."/>
            <person name="Lipzen A."/>
            <person name="Khouja H.R."/>
            <person name="Magnuson J."/>
            <person name="Murat C."/>
            <person name="Ohm R.A."/>
            <person name="Singer S.W."/>
            <person name="Spatafora J.W."/>
            <person name="Wang M."/>
            <person name="Veneault-Fourrey C."/>
            <person name="Henrissat B."/>
            <person name="Grigoriev I.V."/>
            <person name="Martin F.M."/>
            <person name="Perotto S."/>
        </authorList>
    </citation>
    <scope>NUCLEOTIDE SEQUENCE [LARGE SCALE GENOMIC DNA]</scope>
    <source>
        <strain evidence="18 19">ATCC 22711</strain>
    </source>
</reference>
<dbReference type="PANTHER" id="PTHR43730">
    <property type="entry name" value="BETA-MANNOSIDASE"/>
    <property type="match status" value="1"/>
</dbReference>
<gene>
    <name evidence="18" type="ORF">M430DRAFT_147185</name>
</gene>
<evidence type="ECO:0000256" key="14">
    <source>
        <dbReference type="SAM" id="SignalP"/>
    </source>
</evidence>
<comment type="pathway">
    <text evidence="3">Glycan metabolism; N-glycan degradation.</text>
</comment>
<evidence type="ECO:0000256" key="8">
    <source>
        <dbReference type="ARBA" id="ARBA00022525"/>
    </source>
</evidence>
<dbReference type="GO" id="GO:0005576">
    <property type="term" value="C:extracellular region"/>
    <property type="evidence" value="ECO:0007669"/>
    <property type="project" value="UniProtKB-SubCell"/>
</dbReference>
<dbReference type="Gene3D" id="2.60.120.260">
    <property type="entry name" value="Galactose-binding domain-like"/>
    <property type="match status" value="1"/>
</dbReference>
<dbReference type="SUPFAM" id="SSF49785">
    <property type="entry name" value="Galactose-binding domain-like"/>
    <property type="match status" value="1"/>
</dbReference>
<dbReference type="EMBL" id="KZ679018">
    <property type="protein sequence ID" value="PSS08485.1"/>
    <property type="molecule type" value="Genomic_DNA"/>
</dbReference>
<dbReference type="GeneID" id="36571132"/>
<dbReference type="InterPro" id="IPR017853">
    <property type="entry name" value="GH"/>
</dbReference>
<dbReference type="InterPro" id="IPR036156">
    <property type="entry name" value="Beta-gal/glucu_dom_sf"/>
</dbReference>
<dbReference type="OrthoDB" id="2866996at2759"/>
<dbReference type="PANTHER" id="PTHR43730:SF5">
    <property type="entry name" value="BETA-MANNOSIDASE A"/>
    <property type="match status" value="1"/>
</dbReference>
<dbReference type="Pfam" id="PF22666">
    <property type="entry name" value="Glyco_hydro_2_N2"/>
    <property type="match status" value="1"/>
</dbReference>
<evidence type="ECO:0000259" key="15">
    <source>
        <dbReference type="Pfam" id="PF00703"/>
    </source>
</evidence>
<dbReference type="InterPro" id="IPR013783">
    <property type="entry name" value="Ig-like_fold"/>
</dbReference>
<evidence type="ECO:0000256" key="4">
    <source>
        <dbReference type="ARBA" id="ARBA00007483"/>
    </source>
</evidence>
<dbReference type="EC" id="3.2.1.25" evidence="6"/>
<dbReference type="Proteomes" id="UP000241818">
    <property type="component" value="Unassembled WGS sequence"/>
</dbReference>
<evidence type="ECO:0000313" key="19">
    <source>
        <dbReference type="Proteomes" id="UP000241818"/>
    </source>
</evidence>
<evidence type="ECO:0000256" key="12">
    <source>
        <dbReference type="ARBA" id="ARBA00023295"/>
    </source>
</evidence>
<evidence type="ECO:0000256" key="13">
    <source>
        <dbReference type="ARBA" id="ARBA00031061"/>
    </source>
</evidence>
<dbReference type="Pfam" id="PF00703">
    <property type="entry name" value="Glyco_hydro_2"/>
    <property type="match status" value="1"/>
</dbReference>
<dbReference type="SUPFAM" id="SSF51445">
    <property type="entry name" value="(Trans)glycosidases"/>
    <property type="match status" value="1"/>
</dbReference>
<evidence type="ECO:0000259" key="16">
    <source>
        <dbReference type="Pfam" id="PF17753"/>
    </source>
</evidence>
<keyword evidence="8" id="KW-0964">Secreted</keyword>
<dbReference type="GO" id="GO:0004567">
    <property type="term" value="F:beta-mannosidase activity"/>
    <property type="evidence" value="ECO:0007669"/>
    <property type="project" value="UniProtKB-EC"/>
</dbReference>
<keyword evidence="11" id="KW-0325">Glycoprotein</keyword>
<dbReference type="SUPFAM" id="SSF49303">
    <property type="entry name" value="beta-Galactosidase/glucuronidase domain"/>
    <property type="match status" value="1"/>
</dbReference>
<keyword evidence="9 14" id="KW-0732">Signal</keyword>
<feature type="chain" id="PRO_5015610789" description="Beta-mannosidase A" evidence="14">
    <location>
        <begin position="24"/>
        <end position="924"/>
    </location>
</feature>
<keyword evidence="10 18" id="KW-0378">Hydrolase</keyword>
<dbReference type="AlphaFoldDB" id="A0A2T3AQE2"/>
<dbReference type="UniPathway" id="UPA00280"/>
<dbReference type="Gene3D" id="2.60.40.10">
    <property type="entry name" value="Immunoglobulins"/>
    <property type="match status" value="3"/>
</dbReference>
<dbReference type="InterPro" id="IPR054593">
    <property type="entry name" value="Beta-mannosidase-like_N2"/>
</dbReference>
<evidence type="ECO:0000256" key="11">
    <source>
        <dbReference type="ARBA" id="ARBA00023180"/>
    </source>
</evidence>
<feature type="domain" description="Glycoside hydrolase family 2 immunoglobulin-like beta-sandwich" evidence="15">
    <location>
        <begin position="245"/>
        <end position="338"/>
    </location>
</feature>
<dbReference type="GO" id="GO:0006516">
    <property type="term" value="P:glycoprotein catabolic process"/>
    <property type="evidence" value="ECO:0007669"/>
    <property type="project" value="TreeGrafter"/>
</dbReference>
<dbReference type="InterPro" id="IPR006102">
    <property type="entry name" value="Ig-like_GH2"/>
</dbReference>
<evidence type="ECO:0000256" key="3">
    <source>
        <dbReference type="ARBA" id="ARBA00004740"/>
    </source>
</evidence>
<dbReference type="Gene3D" id="3.20.20.80">
    <property type="entry name" value="Glycosidases"/>
    <property type="match status" value="1"/>
</dbReference>
<comment type="subunit">
    <text evidence="5">Homodimer.</text>
</comment>
<evidence type="ECO:0000256" key="10">
    <source>
        <dbReference type="ARBA" id="ARBA00022801"/>
    </source>
</evidence>
<sequence length="924" mass="103328">MRLLGKLPTAALALLSTTSTATAQKVLDLSTAKWTLSNPIYNISVPGSVPSQAHLDLYSAGVIPDPYYGLGDFDLRWVAETNWTYSTVLDGLDTTSGTSTWLLFNGLDTFASIEVCGQQVASTNNQFRQYYFEVSSILSSCSTPTLSINFGSAVNITADIANEPDQETWPYGVEQVYEFPNRQFMRKEQSDFGWDWGPAFAPAGIWQPAYVIQLPASGIYIRNSLLDIYRQGQLNNLPPDQSQPWIVNASLDILGSVPSSATLSIEIFDINNTTVASGFLENVTTTATTIGGSVAVDGESCQLWWPNGLGPQNLYYFKISVVDGDQVLASVTKRSGFRTIVLNMTPISEEQLAQGIAPGNNWHFEINGHEFYAKGSNFIPPDAFWPRVTPTRMEQLFQSIVDGNQNMLRVWASGAYSPDFIYDIADEMGVLLWSEFEFSDSLYPVGSEFLENVREEANYNVRRVNHHPSLALWAGGNELENLELQLAAAADPGNDRWRQEYEELFLDVLLPAVYGNSKSISYIPSSTTNGYLVLNFSLPMPMIERYNNLTPGSIYGDTDHYDYDSVVAFNLSSYPVGRFANEFGFHSMPSLQTWQQAVPADELYFNSSTIQLRNHHYPAGGTFTNNFANSSKGMGEMTIASELYYPVPYHSDPIANFSSWCHTTQIFQADFYRSQITYYRRGSGLPERQLGSLYWQLEDIWQAPTWAGIEYDGRWKVLHYISKDIYQPIIIASYWNYTTGDLTAYVTSDLWSPASGVATFTWYNYEGSILGHPHTVPFSVGALNTTQVYADNTFTLPFSLKHAVLKMSVTATGTPPNTNETREYKHESYFHDLSLNDVKLIDPGLKLSYSKETGNFTVRATTGVAAWVWLDIPAGTLANFNENAFWLFPTDGPREISVKVKNDTSGGKWVEKVTVRSLWDNKLP</sequence>
<comment type="subcellular location">
    <subcellularLocation>
        <location evidence="2">Secreted</location>
    </subcellularLocation>
</comment>